<dbReference type="AlphaFoldDB" id="A0A0K2GXP5"/>
<dbReference type="STRING" id="1408189.CLAC_01115"/>
<keyword evidence="1" id="KW-0472">Membrane</keyword>
<feature type="transmembrane region" description="Helical" evidence="1">
    <location>
        <begin position="95"/>
        <end position="113"/>
    </location>
</feature>
<dbReference type="KEGG" id="clw:CLAC_01115"/>
<feature type="transmembrane region" description="Helical" evidence="1">
    <location>
        <begin position="239"/>
        <end position="260"/>
    </location>
</feature>
<dbReference type="Proteomes" id="UP000058446">
    <property type="component" value="Chromosome"/>
</dbReference>
<reference evidence="3 4" key="1">
    <citation type="submission" date="2013-10" db="EMBL/GenBank/DDBJ databases">
        <title>Complete genome sequence of Corynebacterium lactis DSM 45799(T), isolated from raw cow milk.</title>
        <authorList>
            <person name="Ruckert C."/>
            <person name="Albersmeier A."/>
            <person name="Lipski A."/>
            <person name="Kalinowski J."/>
        </authorList>
    </citation>
    <scope>NUCLEOTIDE SEQUENCE [LARGE SCALE GENOMIC DNA]</scope>
    <source>
        <strain evidence="3 4">RW2-5</strain>
    </source>
</reference>
<feature type="transmembrane region" description="Helical" evidence="1">
    <location>
        <begin position="63"/>
        <end position="83"/>
    </location>
</feature>
<evidence type="ECO:0000256" key="1">
    <source>
        <dbReference type="SAM" id="Phobius"/>
    </source>
</evidence>
<organism evidence="3 4">
    <name type="scientific">Corynebacterium lactis RW2-5</name>
    <dbReference type="NCBI Taxonomy" id="1408189"/>
    <lineage>
        <taxon>Bacteria</taxon>
        <taxon>Bacillati</taxon>
        <taxon>Actinomycetota</taxon>
        <taxon>Actinomycetes</taxon>
        <taxon>Mycobacteriales</taxon>
        <taxon>Corynebacteriaceae</taxon>
        <taxon>Corynebacterium</taxon>
    </lineage>
</organism>
<feature type="transmembrane region" description="Helical" evidence="1">
    <location>
        <begin position="143"/>
        <end position="163"/>
    </location>
</feature>
<keyword evidence="4" id="KW-1185">Reference proteome</keyword>
<keyword evidence="1" id="KW-1133">Transmembrane helix</keyword>
<evidence type="ECO:0000313" key="4">
    <source>
        <dbReference type="Proteomes" id="UP000058446"/>
    </source>
</evidence>
<feature type="transmembrane region" description="Helical" evidence="1">
    <location>
        <begin position="349"/>
        <end position="370"/>
    </location>
</feature>
<feature type="transmembrane region" description="Helical" evidence="1">
    <location>
        <begin position="6"/>
        <end position="27"/>
    </location>
</feature>
<feature type="transmembrane region" description="Helical" evidence="1">
    <location>
        <begin position="119"/>
        <end position="136"/>
    </location>
</feature>
<gene>
    <name evidence="3" type="ORF">CLAC_01115</name>
</gene>
<dbReference type="EMBL" id="CP006841">
    <property type="protein sequence ID" value="ALA66560.1"/>
    <property type="molecule type" value="Genomic_DNA"/>
</dbReference>
<dbReference type="OrthoDB" id="2388539at2"/>
<sequence>MLVPDAARGFALLGIAIANIATAWLVAPTSMSAFFFGGISDGATALADQIAVVFAAVTSHNRGLPMFATLLGFGVGLITLSLNRRGFTVRQSRRVLIKRYAYLALFGVIHTVFLFFGDVMFLYGICGIVIALLIGFSDRALTVLAWVPLILSTLFGLIGVLLLTNNTTAAPDSITAAGGSTQIPSYAEMLAANLKVLGVGITTLPVSMFFYFPVMLLGFVWARKGVLADVNAHRTQLKLWLAVAIVISLGVGLPWGLSAIDVLPSQYEEVLLFLNTCLGAFTGPGILAGLALLLEPVQRRINEGAAVPAWMTAVVALGKRSMTGYLLQSVLFFILVYPFMLGIPRGLGAAAQTGIAILVWLLTLAIAWALEVRGLAGPFEKVHRRLSYGPTMRPEK</sequence>
<dbReference type="PANTHER" id="PTHR30590:SF2">
    <property type="entry name" value="INNER MEMBRANE PROTEIN"/>
    <property type="match status" value="1"/>
</dbReference>
<feature type="domain" description="DUF418" evidence="2">
    <location>
        <begin position="222"/>
        <end position="389"/>
    </location>
</feature>
<evidence type="ECO:0000313" key="3">
    <source>
        <dbReference type="EMBL" id="ALA66560.1"/>
    </source>
</evidence>
<feature type="transmembrane region" description="Helical" evidence="1">
    <location>
        <begin position="196"/>
        <end position="219"/>
    </location>
</feature>
<feature type="transmembrane region" description="Helical" evidence="1">
    <location>
        <begin position="325"/>
        <end position="343"/>
    </location>
</feature>
<feature type="transmembrane region" description="Helical" evidence="1">
    <location>
        <begin position="272"/>
        <end position="294"/>
    </location>
</feature>
<dbReference type="PANTHER" id="PTHR30590">
    <property type="entry name" value="INNER MEMBRANE PROTEIN"/>
    <property type="match status" value="1"/>
</dbReference>
<dbReference type="InterPro" id="IPR052529">
    <property type="entry name" value="Bact_Transport_Assoc"/>
</dbReference>
<dbReference type="RefSeq" id="WP_053411342.1">
    <property type="nucleotide sequence ID" value="NZ_CP006841.1"/>
</dbReference>
<accession>A0A0K2GXP5</accession>
<dbReference type="PATRIC" id="fig|1408189.4.peg.222"/>
<dbReference type="Pfam" id="PF04235">
    <property type="entry name" value="DUF418"/>
    <property type="match status" value="1"/>
</dbReference>
<dbReference type="InterPro" id="IPR007349">
    <property type="entry name" value="DUF418"/>
</dbReference>
<proteinExistence type="predicted"/>
<name>A0A0K2GXP5_9CORY</name>
<evidence type="ECO:0000259" key="2">
    <source>
        <dbReference type="Pfam" id="PF04235"/>
    </source>
</evidence>
<keyword evidence="1" id="KW-0812">Transmembrane</keyword>
<protein>
    <submittedName>
        <fullName evidence="3">Membrane protein</fullName>
    </submittedName>
</protein>